<dbReference type="InterPro" id="IPR013762">
    <property type="entry name" value="Integrase-like_cat_sf"/>
</dbReference>
<reference evidence="4 5" key="1">
    <citation type="journal article" date="2019" name="Int. J. Syst. Evol. Microbiol.">
        <title>The Global Catalogue of Microorganisms (GCM) 10K type strain sequencing project: providing services to taxonomists for standard genome sequencing and annotation.</title>
        <authorList>
            <consortium name="The Broad Institute Genomics Platform"/>
            <consortium name="The Broad Institute Genome Sequencing Center for Infectious Disease"/>
            <person name="Wu L."/>
            <person name="Ma J."/>
        </authorList>
    </citation>
    <scope>NUCLEOTIDE SEQUENCE [LARGE SCALE GENOMIC DNA]</scope>
    <source>
        <strain evidence="4 5">JCM 13378</strain>
    </source>
</reference>
<evidence type="ECO:0000313" key="4">
    <source>
        <dbReference type="EMBL" id="GAA0367816.1"/>
    </source>
</evidence>
<dbReference type="InterPro" id="IPR024457">
    <property type="entry name" value="Putative_integrase_N"/>
</dbReference>
<comment type="caution">
    <text evidence="4">The sequence shown here is derived from an EMBL/GenBank/DDBJ whole genome shotgun (WGS) entry which is preliminary data.</text>
</comment>
<dbReference type="Pfam" id="PF12835">
    <property type="entry name" value="Integrase_1"/>
    <property type="match status" value="1"/>
</dbReference>
<feature type="domain" description="Integrase catalytic" evidence="3">
    <location>
        <begin position="122"/>
        <end position="233"/>
    </location>
</feature>
<evidence type="ECO:0000256" key="1">
    <source>
        <dbReference type="ARBA" id="ARBA00023172"/>
    </source>
</evidence>
<keyword evidence="1" id="KW-0233">DNA recombination</keyword>
<gene>
    <name evidence="4" type="ORF">GCM10009092_35140</name>
</gene>
<dbReference type="InterPro" id="IPR024456">
    <property type="entry name" value="Integrase_catalytic_putative"/>
</dbReference>
<dbReference type="Pfam" id="PF12834">
    <property type="entry name" value="Phage_int_SAM_2"/>
    <property type="match status" value="1"/>
</dbReference>
<dbReference type="SUPFAM" id="SSF56349">
    <property type="entry name" value="DNA breaking-rejoining enzymes"/>
    <property type="match status" value="1"/>
</dbReference>
<evidence type="ECO:0000259" key="3">
    <source>
        <dbReference type="Pfam" id="PF12835"/>
    </source>
</evidence>
<protein>
    <submittedName>
        <fullName evidence="4">Integrase domain-containing protein</fullName>
    </submittedName>
</protein>
<evidence type="ECO:0000313" key="5">
    <source>
        <dbReference type="Proteomes" id="UP001501757"/>
    </source>
</evidence>
<sequence>MSQLGYKLNQLVHKTHKEDGYSTRGSRGDILNQMAKQLRDAGFNLRDPKGLKEKHVTFLVNLWKEQSLATKTIKNRMSALRWWADKVGKRNIVHKTNEEYGIARVFSSPIGKSKSLDLEKHSKITDDHLKLSLRLQQEFGLRREECIKFILSYADQQDHLRLKGSWTKGGKPRQIPIRTDSQKKLLDDIRAFNKGASMIPAEKNYKQQLDNYVYQTSRVGLSKNHGLRHHYARERYFSLTGWKCPADGGPKRAELSGELRKQDVEARMIISRELGHERFSITYTYLGS</sequence>
<keyword evidence="5" id="KW-1185">Reference proteome</keyword>
<organism evidence="4 5">
    <name type="scientific">Bowmanella denitrificans</name>
    <dbReference type="NCBI Taxonomy" id="366582"/>
    <lineage>
        <taxon>Bacteria</taxon>
        <taxon>Pseudomonadati</taxon>
        <taxon>Pseudomonadota</taxon>
        <taxon>Gammaproteobacteria</taxon>
        <taxon>Alteromonadales</taxon>
        <taxon>Alteromonadaceae</taxon>
        <taxon>Bowmanella</taxon>
    </lineage>
</organism>
<dbReference type="Proteomes" id="UP001501757">
    <property type="component" value="Unassembled WGS sequence"/>
</dbReference>
<evidence type="ECO:0000259" key="2">
    <source>
        <dbReference type="Pfam" id="PF12834"/>
    </source>
</evidence>
<dbReference type="RefSeq" id="WP_343846689.1">
    <property type="nucleotide sequence ID" value="NZ_BAAAEI010000022.1"/>
</dbReference>
<dbReference type="Gene3D" id="1.10.443.10">
    <property type="entry name" value="Intergrase catalytic core"/>
    <property type="match status" value="1"/>
</dbReference>
<accession>A0ABN0XMM8</accession>
<feature type="domain" description="Putative integrase N-terminal" evidence="2">
    <location>
        <begin position="1"/>
        <end position="92"/>
    </location>
</feature>
<proteinExistence type="predicted"/>
<dbReference type="EMBL" id="BAAAEI010000022">
    <property type="protein sequence ID" value="GAA0367816.1"/>
    <property type="molecule type" value="Genomic_DNA"/>
</dbReference>
<name>A0ABN0XMM8_9ALTE</name>
<dbReference type="InterPro" id="IPR011010">
    <property type="entry name" value="DNA_brk_join_enz"/>
</dbReference>